<dbReference type="GO" id="GO:0043190">
    <property type="term" value="C:ATP-binding cassette (ABC) transporter complex"/>
    <property type="evidence" value="ECO:0007669"/>
    <property type="project" value="InterPro"/>
</dbReference>
<evidence type="ECO:0000256" key="1">
    <source>
        <dbReference type="ARBA" id="ARBA00004196"/>
    </source>
</evidence>
<dbReference type="GO" id="GO:0030313">
    <property type="term" value="C:cell envelope"/>
    <property type="evidence" value="ECO:0007669"/>
    <property type="project" value="UniProtKB-SubCell"/>
</dbReference>
<reference evidence="8" key="1">
    <citation type="submission" date="2020-10" db="EMBL/GenBank/DDBJ databases">
        <authorList>
            <person name="Gilroy R."/>
        </authorList>
    </citation>
    <scope>NUCLEOTIDE SEQUENCE</scope>
    <source>
        <strain evidence="8">CHK191-8634</strain>
    </source>
</reference>
<dbReference type="GO" id="GO:0042597">
    <property type="term" value="C:periplasmic space"/>
    <property type="evidence" value="ECO:0007669"/>
    <property type="project" value="UniProtKB-ARBA"/>
</dbReference>
<name>A0A9D1IU67_9CLOT</name>
<comment type="caution">
    <text evidence="8">The sequence shown here is derived from an EMBL/GenBank/DDBJ whole genome shotgun (WGS) entry which is preliminary data.</text>
</comment>
<accession>A0A9D1IU67</accession>
<dbReference type="Proteomes" id="UP000824073">
    <property type="component" value="Unassembled WGS sequence"/>
</dbReference>
<keyword evidence="4 6" id="KW-0732">Signal</keyword>
<evidence type="ECO:0000256" key="6">
    <source>
        <dbReference type="SAM" id="SignalP"/>
    </source>
</evidence>
<proteinExistence type="inferred from homology"/>
<dbReference type="EMBL" id="DVMR01000010">
    <property type="protein sequence ID" value="HIU42816.1"/>
    <property type="molecule type" value="Genomic_DNA"/>
</dbReference>
<dbReference type="PANTHER" id="PTHR30290">
    <property type="entry name" value="PERIPLASMIC BINDING COMPONENT OF ABC TRANSPORTER"/>
    <property type="match status" value="1"/>
</dbReference>
<sequence>MKKMIALLLACILTFSLAGCATQSTGNEAPAPGASTDPAGNEPSESSPADDELKVLKYANVYPDMQVLDVMKSTTTDTIQAGSMVCEALLDFEEDFSVTPLLLKEMPTSEDGVTFHCELKEGVLFHDGTELKATDVEFTFKRMFLPETACVNTFLCDMILGAKEMLDGQTTELAGFTVTGDYTFDITLEGPYAPFLSVLACEQLSIYPEKACTEAGDRWGVDVFVGTGPFKLKEFTPKDRLVVERFEDYHGEQPYLDQIEMYNMDANTMLLEYESGNLDIVGVQQDQADAYRNDEAFADQFVINPLIGTISMNLNVEMAPLDNVKVREAIGYAVDRQSMVDNYLKGNAIATSCFIPRGCMAFDEDRPIDKYDPEKAKELLAEAGYPDGIHIVTTISEKSSAVGVATVLQQQMKEAGIEFEIQKVDDAAYIDLRSNGEVQVAFSTWYADIVDPDNFLYTILHSESSPFFSSNYNNPEFDALLEEARVVTDADKREELYLEAEALAVTVDFVNVPLYNPIKFYLVQENVEGAKFLNSMVDLFYVTKS</sequence>
<evidence type="ECO:0000256" key="5">
    <source>
        <dbReference type="SAM" id="MobiDB-lite"/>
    </source>
</evidence>
<dbReference type="AlphaFoldDB" id="A0A9D1IU67"/>
<keyword evidence="3" id="KW-0813">Transport</keyword>
<dbReference type="InterPro" id="IPR000914">
    <property type="entry name" value="SBP_5_dom"/>
</dbReference>
<comment type="similarity">
    <text evidence="2">Belongs to the bacterial solute-binding protein 5 family.</text>
</comment>
<evidence type="ECO:0000313" key="8">
    <source>
        <dbReference type="EMBL" id="HIU42816.1"/>
    </source>
</evidence>
<dbReference type="PROSITE" id="PS51257">
    <property type="entry name" value="PROKAR_LIPOPROTEIN"/>
    <property type="match status" value="1"/>
</dbReference>
<evidence type="ECO:0000256" key="2">
    <source>
        <dbReference type="ARBA" id="ARBA00005695"/>
    </source>
</evidence>
<organism evidence="8 9">
    <name type="scientific">Candidatus Ventrousia excrementavium</name>
    <dbReference type="NCBI Taxonomy" id="2840961"/>
    <lineage>
        <taxon>Bacteria</taxon>
        <taxon>Bacillati</taxon>
        <taxon>Bacillota</taxon>
        <taxon>Clostridia</taxon>
        <taxon>Eubacteriales</taxon>
        <taxon>Clostridiaceae</taxon>
        <taxon>Clostridiaceae incertae sedis</taxon>
        <taxon>Candidatus Ventrousia</taxon>
    </lineage>
</organism>
<dbReference type="CDD" id="cd00995">
    <property type="entry name" value="PBP2_NikA_DppA_OppA_like"/>
    <property type="match status" value="1"/>
</dbReference>
<feature type="domain" description="Solute-binding protein family 5" evidence="7">
    <location>
        <begin position="98"/>
        <end position="464"/>
    </location>
</feature>
<evidence type="ECO:0000313" key="9">
    <source>
        <dbReference type="Proteomes" id="UP000824073"/>
    </source>
</evidence>
<dbReference type="InterPro" id="IPR030678">
    <property type="entry name" value="Peptide/Ni-bd"/>
</dbReference>
<dbReference type="PIRSF" id="PIRSF002741">
    <property type="entry name" value="MppA"/>
    <property type="match status" value="1"/>
</dbReference>
<evidence type="ECO:0000256" key="4">
    <source>
        <dbReference type="ARBA" id="ARBA00022729"/>
    </source>
</evidence>
<gene>
    <name evidence="8" type="ORF">IAB67_00775</name>
</gene>
<dbReference type="Gene3D" id="3.10.105.10">
    <property type="entry name" value="Dipeptide-binding Protein, Domain 3"/>
    <property type="match status" value="1"/>
</dbReference>
<feature type="region of interest" description="Disordered" evidence="5">
    <location>
        <begin position="26"/>
        <end position="50"/>
    </location>
</feature>
<comment type="subcellular location">
    <subcellularLocation>
        <location evidence="1">Cell envelope</location>
    </subcellularLocation>
</comment>
<dbReference type="Gene3D" id="3.40.190.10">
    <property type="entry name" value="Periplasmic binding protein-like II"/>
    <property type="match status" value="1"/>
</dbReference>
<reference evidence="8" key="2">
    <citation type="journal article" date="2021" name="PeerJ">
        <title>Extensive microbial diversity within the chicken gut microbiome revealed by metagenomics and culture.</title>
        <authorList>
            <person name="Gilroy R."/>
            <person name="Ravi A."/>
            <person name="Getino M."/>
            <person name="Pursley I."/>
            <person name="Horton D.L."/>
            <person name="Alikhan N.F."/>
            <person name="Baker D."/>
            <person name="Gharbi K."/>
            <person name="Hall N."/>
            <person name="Watson M."/>
            <person name="Adriaenssens E.M."/>
            <person name="Foster-Nyarko E."/>
            <person name="Jarju S."/>
            <person name="Secka A."/>
            <person name="Antonio M."/>
            <person name="Oren A."/>
            <person name="Chaudhuri R.R."/>
            <person name="La Ragione R."/>
            <person name="Hildebrand F."/>
            <person name="Pallen M.J."/>
        </authorList>
    </citation>
    <scope>NUCLEOTIDE SEQUENCE</scope>
    <source>
        <strain evidence="8">CHK191-8634</strain>
    </source>
</reference>
<evidence type="ECO:0000259" key="7">
    <source>
        <dbReference type="Pfam" id="PF00496"/>
    </source>
</evidence>
<protein>
    <recommendedName>
        <fullName evidence="7">Solute-binding protein family 5 domain-containing protein</fullName>
    </recommendedName>
</protein>
<feature type="signal peptide" evidence="6">
    <location>
        <begin position="1"/>
        <end position="21"/>
    </location>
</feature>
<dbReference type="Gene3D" id="3.90.76.10">
    <property type="entry name" value="Dipeptide-binding Protein, Domain 1"/>
    <property type="match status" value="1"/>
</dbReference>
<dbReference type="InterPro" id="IPR039424">
    <property type="entry name" value="SBP_5"/>
</dbReference>
<dbReference type="PANTHER" id="PTHR30290:SF10">
    <property type="entry name" value="PERIPLASMIC OLIGOPEPTIDE-BINDING PROTEIN-RELATED"/>
    <property type="match status" value="1"/>
</dbReference>
<feature type="chain" id="PRO_5039675410" description="Solute-binding protein family 5 domain-containing protein" evidence="6">
    <location>
        <begin position="22"/>
        <end position="545"/>
    </location>
</feature>
<dbReference type="GO" id="GO:0015833">
    <property type="term" value="P:peptide transport"/>
    <property type="evidence" value="ECO:0007669"/>
    <property type="project" value="TreeGrafter"/>
</dbReference>
<evidence type="ECO:0000256" key="3">
    <source>
        <dbReference type="ARBA" id="ARBA00022448"/>
    </source>
</evidence>
<dbReference type="GO" id="GO:1904680">
    <property type="term" value="F:peptide transmembrane transporter activity"/>
    <property type="evidence" value="ECO:0007669"/>
    <property type="project" value="TreeGrafter"/>
</dbReference>
<dbReference type="SUPFAM" id="SSF53850">
    <property type="entry name" value="Periplasmic binding protein-like II"/>
    <property type="match status" value="1"/>
</dbReference>
<dbReference type="Pfam" id="PF00496">
    <property type="entry name" value="SBP_bac_5"/>
    <property type="match status" value="1"/>
</dbReference>